<evidence type="ECO:0000256" key="1">
    <source>
        <dbReference type="SAM" id="MobiDB-lite"/>
    </source>
</evidence>
<name>A0ABQ6D8S5_9HYPH</name>
<protein>
    <submittedName>
        <fullName evidence="2">Uncharacterized protein</fullName>
    </submittedName>
</protein>
<proteinExistence type="predicted"/>
<keyword evidence="3" id="KW-1185">Reference proteome</keyword>
<dbReference type="EMBL" id="BSPG01000049">
    <property type="protein sequence ID" value="GLS46689.1"/>
    <property type="molecule type" value="Genomic_DNA"/>
</dbReference>
<dbReference type="Proteomes" id="UP001156881">
    <property type="component" value="Unassembled WGS sequence"/>
</dbReference>
<feature type="region of interest" description="Disordered" evidence="1">
    <location>
        <begin position="1"/>
        <end position="83"/>
    </location>
</feature>
<reference evidence="3" key="1">
    <citation type="journal article" date="2019" name="Int. J. Syst. Evol. Microbiol.">
        <title>The Global Catalogue of Microorganisms (GCM) 10K type strain sequencing project: providing services to taxonomists for standard genome sequencing and annotation.</title>
        <authorList>
            <consortium name="The Broad Institute Genomics Platform"/>
            <consortium name="The Broad Institute Genome Sequencing Center for Infectious Disease"/>
            <person name="Wu L."/>
            <person name="Ma J."/>
        </authorList>
    </citation>
    <scope>NUCLEOTIDE SEQUENCE [LARGE SCALE GENOMIC DNA]</scope>
    <source>
        <strain evidence="3">NBRC 107710</strain>
    </source>
</reference>
<gene>
    <name evidence="2" type="ORF">GCM10007884_46830</name>
</gene>
<accession>A0ABQ6D8S5</accession>
<comment type="caution">
    <text evidence="2">The sequence shown here is derived from an EMBL/GenBank/DDBJ whole genome shotgun (WGS) entry which is preliminary data.</text>
</comment>
<sequence>MRHPGLAQPRQQDRAGEEQQSSGDADDFDHGVAVSGRSVLFRRGTPNPAAAGAEEISRPEAPLVLANEPGGDATLRLQADVDL</sequence>
<evidence type="ECO:0000313" key="3">
    <source>
        <dbReference type="Proteomes" id="UP001156881"/>
    </source>
</evidence>
<evidence type="ECO:0000313" key="2">
    <source>
        <dbReference type="EMBL" id="GLS46689.1"/>
    </source>
</evidence>
<organism evidence="2 3">
    <name type="scientific">Methylobacterium brachythecii</name>
    <dbReference type="NCBI Taxonomy" id="1176177"/>
    <lineage>
        <taxon>Bacteria</taxon>
        <taxon>Pseudomonadati</taxon>
        <taxon>Pseudomonadota</taxon>
        <taxon>Alphaproteobacteria</taxon>
        <taxon>Hyphomicrobiales</taxon>
        <taxon>Methylobacteriaceae</taxon>
        <taxon>Methylobacterium</taxon>
    </lineage>
</organism>